<evidence type="ECO:0000256" key="1">
    <source>
        <dbReference type="SAM" id="MobiDB-lite"/>
    </source>
</evidence>
<feature type="region of interest" description="Disordered" evidence="1">
    <location>
        <begin position="1"/>
        <end position="285"/>
    </location>
</feature>
<comment type="caution">
    <text evidence="3">The sequence shown here is derived from an EMBL/GenBank/DDBJ whole genome shotgun (WGS) entry which is preliminary data.</text>
</comment>
<feature type="domain" description="DUF8035" evidence="2">
    <location>
        <begin position="421"/>
        <end position="474"/>
    </location>
</feature>
<dbReference type="HOGENOM" id="CLU_021705_2_0_1"/>
<feature type="compositionally biased region" description="Basic and acidic residues" evidence="1">
    <location>
        <begin position="137"/>
        <end position="159"/>
    </location>
</feature>
<protein>
    <recommendedName>
        <fullName evidence="2">DUF8035 domain-containing protein</fullName>
    </recommendedName>
</protein>
<accession>A0A086SV74</accession>
<dbReference type="Pfam" id="PF26118">
    <property type="entry name" value="DUF8035"/>
    <property type="match status" value="1"/>
</dbReference>
<feature type="compositionally biased region" description="Basic and acidic residues" evidence="1">
    <location>
        <begin position="183"/>
        <end position="199"/>
    </location>
</feature>
<dbReference type="EMBL" id="JPKY01000152">
    <property type="protein sequence ID" value="KFH41006.1"/>
    <property type="molecule type" value="Genomic_DNA"/>
</dbReference>
<organism evidence="3 4">
    <name type="scientific">Hapsidospora chrysogenum (strain ATCC 11550 / CBS 779.69 / DSM 880 / IAM 14645 / JCM 23072 / IMI 49137)</name>
    <name type="common">Acremonium chrysogenum</name>
    <dbReference type="NCBI Taxonomy" id="857340"/>
    <lineage>
        <taxon>Eukaryota</taxon>
        <taxon>Fungi</taxon>
        <taxon>Dikarya</taxon>
        <taxon>Ascomycota</taxon>
        <taxon>Pezizomycotina</taxon>
        <taxon>Sordariomycetes</taxon>
        <taxon>Hypocreomycetidae</taxon>
        <taxon>Hypocreales</taxon>
        <taxon>Bionectriaceae</taxon>
        <taxon>Hapsidospora</taxon>
    </lineage>
</organism>
<keyword evidence="4" id="KW-1185">Reference proteome</keyword>
<dbReference type="Proteomes" id="UP000029964">
    <property type="component" value="Unassembled WGS sequence"/>
</dbReference>
<evidence type="ECO:0000259" key="2">
    <source>
        <dbReference type="Pfam" id="PF26118"/>
    </source>
</evidence>
<gene>
    <name evidence="3" type="ORF">ACRE_083020</name>
</gene>
<feature type="compositionally biased region" description="Low complexity" evidence="1">
    <location>
        <begin position="161"/>
        <end position="175"/>
    </location>
</feature>
<name>A0A086SV74_HAPC1</name>
<dbReference type="AlphaFoldDB" id="A0A086SV74"/>
<feature type="compositionally biased region" description="Basic and acidic residues" evidence="1">
    <location>
        <begin position="1"/>
        <end position="30"/>
    </location>
</feature>
<feature type="compositionally biased region" description="Basic residues" evidence="1">
    <location>
        <begin position="250"/>
        <end position="260"/>
    </location>
</feature>
<reference evidence="4" key="1">
    <citation type="journal article" date="2014" name="Genome Announc.">
        <title>Genome sequence and annotation of Acremonium chrysogenum, producer of the beta-lactam antibiotic cephalosporin C.</title>
        <authorList>
            <person name="Terfehr D."/>
            <person name="Dahlmann T.A."/>
            <person name="Specht T."/>
            <person name="Zadra I."/>
            <person name="Kuernsteiner H."/>
            <person name="Kueck U."/>
        </authorList>
    </citation>
    <scope>NUCLEOTIDE SEQUENCE [LARGE SCALE GENOMIC DNA]</scope>
    <source>
        <strain evidence="4">ATCC 11550 / CBS 779.69 / DSM 880 / IAM 14645 / JCM 23072 / IMI 49137</strain>
    </source>
</reference>
<sequence length="534" mass="63918">MSRHRMTDFEERDYYPPPRRSEPEFQERRRVVTRSPPPRFRESAPAFLHETARRPEAGPMVLRQREVETFDRHHRSPSPTRLREERLLRRPRSVSPPRRFYAEPEVDHRTRARVVHRERARSPSIERRRRSPSPRPIRYEREQSREGERIRARVVERRRSLSSSSSSSSSSASSAPKHIRGPTIEREVITHYTDVDHGVIKAKPPTPPPAPRPILRTRPREREREYNRETDIDISLSKNRTEVDVYRSSSRSRSKSRHRHGDGLVVRDSRSRRRAHSAAPVYSPVDEEGDKIAGRIDSRGYPGEAWHGATRKWEIIDVPPGTERVRMDGIGGGSTDTQWSKYSGVRRTKFIPERDEAPVRRESSHERLRDRFNHSGVDVDVDVRGRYRDVEVDVDVDIDRRYSRRPSRAPAPPLPPAAPSREMWTEISKDLVVKEAIEELGYEYEDTPMFYYIMKYLRYEDVLQLVELSEDIRRYRKDRVREIQWERDWRDNWERRHRHGHHHHHHHLPHREHWDEERWREREVVYDSRRPVYR</sequence>
<feature type="compositionally biased region" description="Basic and acidic residues" evidence="1">
    <location>
        <begin position="100"/>
        <end position="126"/>
    </location>
</feature>
<evidence type="ECO:0000313" key="4">
    <source>
        <dbReference type="Proteomes" id="UP000029964"/>
    </source>
</evidence>
<dbReference type="STRING" id="857340.A0A086SV74"/>
<dbReference type="InterPro" id="IPR058348">
    <property type="entry name" value="DUF8035"/>
</dbReference>
<dbReference type="OrthoDB" id="5410752at2759"/>
<evidence type="ECO:0000313" key="3">
    <source>
        <dbReference type="EMBL" id="KFH41006.1"/>
    </source>
</evidence>
<proteinExistence type="predicted"/>
<feature type="compositionally biased region" description="Basic and acidic residues" evidence="1">
    <location>
        <begin position="218"/>
        <end position="231"/>
    </location>
</feature>